<accession>M2X8A1</accession>
<evidence type="ECO:0000256" key="3">
    <source>
        <dbReference type="ARBA" id="ARBA00022516"/>
    </source>
</evidence>
<comment type="subcellular location">
    <subcellularLocation>
        <location evidence="1">Membrane</location>
        <topology evidence="1">Multi-pass membrane protein</topology>
    </subcellularLocation>
</comment>
<sequence>MDDHNNSGLKVPDSKDHPLPWKPPPTRWILRIPLILTWIRIALIPLFVFIFYLPIANSGIVCLSIFALASFSDYLDGYLARKWNCTSSFGSFLDPVADKLLVTIALILLSSHRGGILLPICTSIIVSREILISAWREWMTALGKRESVS</sequence>
<evidence type="ECO:0000256" key="12">
    <source>
        <dbReference type="SAM" id="Phobius"/>
    </source>
</evidence>
<dbReference type="PROSITE" id="PS00379">
    <property type="entry name" value="CDP_ALCOHOL_P_TRANSF"/>
    <property type="match status" value="1"/>
</dbReference>
<evidence type="ECO:0000256" key="7">
    <source>
        <dbReference type="ARBA" id="ARBA00023098"/>
    </source>
</evidence>
<dbReference type="InterPro" id="IPR043130">
    <property type="entry name" value="CDP-OH_PTrfase_TM_dom"/>
</dbReference>
<keyword evidence="6 12" id="KW-1133">Transmembrane helix</keyword>
<dbReference type="AlphaFoldDB" id="M2X8A1"/>
<dbReference type="Pfam" id="PF01066">
    <property type="entry name" value="CDP-OH_P_transf"/>
    <property type="match status" value="1"/>
</dbReference>
<feature type="transmembrane region" description="Helical" evidence="12">
    <location>
        <begin position="100"/>
        <end position="126"/>
    </location>
</feature>
<keyword evidence="3" id="KW-0444">Lipid biosynthesis</keyword>
<dbReference type="GO" id="GO:0046474">
    <property type="term" value="P:glycerophospholipid biosynthetic process"/>
    <property type="evidence" value="ECO:0007669"/>
    <property type="project" value="TreeGrafter"/>
</dbReference>
<dbReference type="PANTHER" id="PTHR14269:SF62">
    <property type="entry name" value="CDP-DIACYLGLYCEROL--GLYCEROL-3-PHOSPHATE 3-PHOSPHATIDYLTRANSFERASE 1, CHLOROPLASTIC"/>
    <property type="match status" value="1"/>
</dbReference>
<dbReference type="Proteomes" id="UP000030680">
    <property type="component" value="Unassembled WGS sequence"/>
</dbReference>
<keyword evidence="4 11" id="KW-0808">Transferase</keyword>
<dbReference type="InterPro" id="IPR048254">
    <property type="entry name" value="CDP_ALCOHOL_P_TRANSF_CS"/>
</dbReference>
<evidence type="ECO:0000256" key="4">
    <source>
        <dbReference type="ARBA" id="ARBA00022679"/>
    </source>
</evidence>
<dbReference type="STRING" id="130081.M2X8A1"/>
<evidence type="ECO:0000256" key="10">
    <source>
        <dbReference type="ARBA" id="ARBA00023264"/>
    </source>
</evidence>
<dbReference type="eggNOG" id="KOG1617">
    <property type="taxonomic scope" value="Eukaryota"/>
</dbReference>
<evidence type="ECO:0000256" key="2">
    <source>
        <dbReference type="ARBA" id="ARBA00010441"/>
    </source>
</evidence>
<dbReference type="GO" id="GO:0016020">
    <property type="term" value="C:membrane"/>
    <property type="evidence" value="ECO:0007669"/>
    <property type="project" value="UniProtKB-SubCell"/>
</dbReference>
<evidence type="ECO:0000256" key="8">
    <source>
        <dbReference type="ARBA" id="ARBA00023136"/>
    </source>
</evidence>
<name>M2X8A1_GALSU</name>
<dbReference type="InterPro" id="IPR000462">
    <property type="entry name" value="CDP-OH_P_trans"/>
</dbReference>
<dbReference type="Gramene" id="EME32785">
    <property type="protein sequence ID" value="EME32785"/>
    <property type="gene ID" value="Gasu_01450"/>
</dbReference>
<dbReference type="KEGG" id="gsl:Gasu_01450"/>
<dbReference type="PANTHER" id="PTHR14269">
    <property type="entry name" value="CDP-DIACYLGLYCEROL--GLYCEROL-3-PHOSPHATE 3-PHOSPHATIDYLTRANSFERASE-RELATED"/>
    <property type="match status" value="1"/>
</dbReference>
<dbReference type="InterPro" id="IPR050324">
    <property type="entry name" value="CDP-alcohol_PTase-I"/>
</dbReference>
<keyword evidence="10" id="KW-1208">Phospholipid metabolism</keyword>
<comment type="similarity">
    <text evidence="2 11">Belongs to the CDP-alcohol phosphatidyltransferase class-I family.</text>
</comment>
<keyword evidence="7" id="KW-0443">Lipid metabolism</keyword>
<keyword evidence="8 12" id="KW-0472">Membrane</keyword>
<evidence type="ECO:0000256" key="1">
    <source>
        <dbReference type="ARBA" id="ARBA00004141"/>
    </source>
</evidence>
<evidence type="ECO:0000256" key="9">
    <source>
        <dbReference type="ARBA" id="ARBA00023209"/>
    </source>
</evidence>
<keyword evidence="9" id="KW-0594">Phospholipid biosynthesis</keyword>
<evidence type="ECO:0000256" key="6">
    <source>
        <dbReference type="ARBA" id="ARBA00022989"/>
    </source>
</evidence>
<evidence type="ECO:0000256" key="5">
    <source>
        <dbReference type="ARBA" id="ARBA00022692"/>
    </source>
</evidence>
<dbReference type="GO" id="GO:0008444">
    <property type="term" value="F:CDP-diacylglycerol-glycerol-3-phosphate 3-phosphatidyltransferase activity"/>
    <property type="evidence" value="ECO:0007669"/>
    <property type="project" value="UniProtKB-EC"/>
</dbReference>
<keyword evidence="5 12" id="KW-0812">Transmembrane</keyword>
<protein>
    <submittedName>
        <fullName evidence="13">CDP-diacylglycerol--glycerol-3-phosphate 3-phosphatidyltransferase</fullName>
        <ecNumber evidence="13">2.7.8.5</ecNumber>
    </submittedName>
</protein>
<proteinExistence type="inferred from homology"/>
<dbReference type="OrthoDB" id="10020554at2759"/>
<dbReference type="Gene3D" id="1.20.120.1760">
    <property type="match status" value="1"/>
</dbReference>
<dbReference type="GeneID" id="17091335"/>
<dbReference type="EMBL" id="KB454484">
    <property type="protein sequence ID" value="EME32785.1"/>
    <property type="molecule type" value="Genomic_DNA"/>
</dbReference>
<evidence type="ECO:0000313" key="14">
    <source>
        <dbReference type="Proteomes" id="UP000030680"/>
    </source>
</evidence>
<dbReference type="InterPro" id="IPR004570">
    <property type="entry name" value="Phosphatidylglycerol_P_synth"/>
</dbReference>
<organism evidence="13 14">
    <name type="scientific">Galdieria sulphuraria</name>
    <name type="common">Red alga</name>
    <dbReference type="NCBI Taxonomy" id="130081"/>
    <lineage>
        <taxon>Eukaryota</taxon>
        <taxon>Rhodophyta</taxon>
        <taxon>Bangiophyceae</taxon>
        <taxon>Galdieriales</taxon>
        <taxon>Galdieriaceae</taxon>
        <taxon>Galdieria</taxon>
    </lineage>
</organism>
<keyword evidence="14" id="KW-1185">Reference proteome</keyword>
<dbReference type="RefSeq" id="XP_005709305.1">
    <property type="nucleotide sequence ID" value="XM_005709248.1"/>
</dbReference>
<dbReference type="NCBIfam" id="TIGR00560">
    <property type="entry name" value="pgsA"/>
    <property type="match status" value="1"/>
</dbReference>
<gene>
    <name evidence="13" type="ORF">Gasu_01450</name>
</gene>
<evidence type="ECO:0000313" key="13">
    <source>
        <dbReference type="EMBL" id="EME32785.1"/>
    </source>
</evidence>
<evidence type="ECO:0000256" key="11">
    <source>
        <dbReference type="RuleBase" id="RU003750"/>
    </source>
</evidence>
<dbReference type="EC" id="2.7.8.5" evidence="13"/>
<reference evidence="14" key="1">
    <citation type="journal article" date="2013" name="Science">
        <title>Gene transfer from bacteria and archaea facilitated evolution of an extremophilic eukaryote.</title>
        <authorList>
            <person name="Schonknecht G."/>
            <person name="Chen W.H."/>
            <person name="Ternes C.M."/>
            <person name="Barbier G.G."/>
            <person name="Shrestha R.P."/>
            <person name="Stanke M."/>
            <person name="Brautigam A."/>
            <person name="Baker B.J."/>
            <person name="Banfield J.F."/>
            <person name="Garavito R.M."/>
            <person name="Carr K."/>
            <person name="Wilkerson C."/>
            <person name="Rensing S.A."/>
            <person name="Gagneul D."/>
            <person name="Dickenson N.E."/>
            <person name="Oesterhelt C."/>
            <person name="Lercher M.J."/>
            <person name="Weber A.P."/>
        </authorList>
    </citation>
    <scope>NUCLEOTIDE SEQUENCE [LARGE SCALE GENOMIC DNA]</scope>
    <source>
        <strain evidence="14">074W</strain>
    </source>
</reference>